<dbReference type="Pfam" id="PF01641">
    <property type="entry name" value="SelR"/>
    <property type="match status" value="1"/>
</dbReference>
<dbReference type="InterPro" id="IPR028427">
    <property type="entry name" value="Met_Sox_Rdtase_MsrB"/>
</dbReference>
<keyword evidence="14" id="KW-1185">Reference proteome</keyword>
<dbReference type="GO" id="GO:0033743">
    <property type="term" value="F:peptide-methionine (R)-S-oxide reductase activity"/>
    <property type="evidence" value="ECO:0007669"/>
    <property type="project" value="UniProtKB-UniRule"/>
</dbReference>
<dbReference type="InterPro" id="IPR002579">
    <property type="entry name" value="Met_Sox_Rdtase_MsrB_dom"/>
</dbReference>
<accession>A0A0T5Z3T2</accession>
<dbReference type="PANTHER" id="PTHR10173">
    <property type="entry name" value="METHIONINE SULFOXIDE REDUCTASE"/>
    <property type="match status" value="1"/>
</dbReference>
<dbReference type="GO" id="GO:0006979">
    <property type="term" value="P:response to oxidative stress"/>
    <property type="evidence" value="ECO:0007669"/>
    <property type="project" value="InterPro"/>
</dbReference>
<evidence type="ECO:0000256" key="1">
    <source>
        <dbReference type="ARBA" id="ARBA00007174"/>
    </source>
</evidence>
<evidence type="ECO:0000259" key="10">
    <source>
        <dbReference type="PROSITE" id="PS51790"/>
    </source>
</evidence>
<dbReference type="Gene3D" id="2.170.150.20">
    <property type="entry name" value="Peptide methionine sulfoxide reductase"/>
    <property type="match status" value="1"/>
</dbReference>
<evidence type="ECO:0000256" key="8">
    <source>
        <dbReference type="ARBA" id="ARBA00075819"/>
    </source>
</evidence>
<dbReference type="FunFam" id="2.170.150.20:FF:000001">
    <property type="entry name" value="Peptide methionine sulfoxide reductase MsrB"/>
    <property type="match status" value="1"/>
</dbReference>
<dbReference type="HAMAP" id="MF_01400">
    <property type="entry name" value="MsrB"/>
    <property type="match status" value="1"/>
</dbReference>
<comment type="catalytic activity">
    <reaction evidence="7 9">
        <text>L-methionyl-[protein] + [thioredoxin]-disulfide + H2O = L-methionyl-(R)-S-oxide-[protein] + [thioredoxin]-dithiol</text>
        <dbReference type="Rhea" id="RHEA:24164"/>
        <dbReference type="Rhea" id="RHEA-COMP:10698"/>
        <dbReference type="Rhea" id="RHEA-COMP:10700"/>
        <dbReference type="Rhea" id="RHEA-COMP:12313"/>
        <dbReference type="Rhea" id="RHEA-COMP:12314"/>
        <dbReference type="ChEBI" id="CHEBI:15377"/>
        <dbReference type="ChEBI" id="CHEBI:16044"/>
        <dbReference type="ChEBI" id="CHEBI:29950"/>
        <dbReference type="ChEBI" id="CHEBI:45764"/>
        <dbReference type="ChEBI" id="CHEBI:50058"/>
        <dbReference type="EC" id="1.8.4.12"/>
    </reaction>
</comment>
<proteinExistence type="inferred from homology"/>
<keyword evidence="6 9" id="KW-0560">Oxidoreductase</keyword>
<dbReference type="GO" id="GO:0030091">
    <property type="term" value="P:protein repair"/>
    <property type="evidence" value="ECO:0007669"/>
    <property type="project" value="InterPro"/>
</dbReference>
<name>A0A0T5Z3T2_9GAMM</name>
<evidence type="ECO:0000313" key="13">
    <source>
        <dbReference type="Proteomes" id="UP000051276"/>
    </source>
</evidence>
<dbReference type="EMBL" id="LDXT01000067">
    <property type="protein sequence ID" value="KRT56044.1"/>
    <property type="molecule type" value="Genomic_DNA"/>
</dbReference>
<dbReference type="PROSITE" id="PS51790">
    <property type="entry name" value="MSRB"/>
    <property type="match status" value="1"/>
</dbReference>
<dbReference type="SUPFAM" id="SSF51316">
    <property type="entry name" value="Mss4-like"/>
    <property type="match status" value="1"/>
</dbReference>
<comment type="cofactor">
    <cofactor evidence="9">
        <name>Zn(2+)</name>
        <dbReference type="ChEBI" id="CHEBI:29105"/>
    </cofactor>
    <text evidence="9">Binds 1 zinc ion per subunit. The zinc ion is important for the structural integrity of the protein.</text>
</comment>
<evidence type="ECO:0000256" key="5">
    <source>
        <dbReference type="ARBA" id="ARBA00022833"/>
    </source>
</evidence>
<feature type="binding site" evidence="9">
    <location>
        <position position="100"/>
    </location>
    <ligand>
        <name>Zn(2+)</name>
        <dbReference type="ChEBI" id="CHEBI:29105"/>
    </ligand>
</feature>
<protein>
    <recommendedName>
        <fullName evidence="3 9">Peptide methionine sulfoxide reductase MsrB</fullName>
        <ecNumber evidence="2 9">1.8.4.12</ecNumber>
    </recommendedName>
    <alternativeName>
        <fullName evidence="8 9">Peptide-methionine (R)-S-oxide reductase</fullName>
    </alternativeName>
</protein>
<dbReference type="PANTHER" id="PTHR10173:SF52">
    <property type="entry name" value="METHIONINE-R-SULFOXIDE REDUCTASE B1"/>
    <property type="match status" value="1"/>
</dbReference>
<dbReference type="RefSeq" id="WP_006474801.1">
    <property type="nucleotide sequence ID" value="NZ_KQ556889.1"/>
</dbReference>
<dbReference type="GO" id="GO:0008270">
    <property type="term" value="F:zinc ion binding"/>
    <property type="evidence" value="ECO:0007669"/>
    <property type="project" value="UniProtKB-UniRule"/>
</dbReference>
<feature type="binding site" evidence="9">
    <location>
        <position position="51"/>
    </location>
    <ligand>
        <name>Zn(2+)</name>
        <dbReference type="ChEBI" id="CHEBI:29105"/>
    </ligand>
</feature>
<feature type="domain" description="MsrB" evidence="10">
    <location>
        <begin position="9"/>
        <end position="131"/>
    </location>
</feature>
<comment type="caution">
    <text evidence="12">The sequence shown here is derived from an EMBL/GenBank/DDBJ whole genome shotgun (WGS) entry which is preliminary data.</text>
</comment>
<organism evidence="12 13">
    <name type="scientific">endosymbiont of Ridgeia piscesae</name>
    <dbReference type="NCBI Taxonomy" id="54398"/>
    <lineage>
        <taxon>Bacteria</taxon>
        <taxon>Pseudomonadati</taxon>
        <taxon>Pseudomonadota</taxon>
        <taxon>Gammaproteobacteria</taxon>
        <taxon>sulfur-oxidizing symbionts</taxon>
    </lineage>
</organism>
<sequence length="134" mass="14675">MSEKIAKSDADWQQQLSPEQYRVCRCQGTEAPFTGKFYNHHEAGVYSCSCCGNELFDASAKFDSGSGWPSYFQPVSADAVTEHADNSHGMLRVEVLCGHCDAHLGHVFSDGPPPTGLRYCINSVSLDFKPESPP</sequence>
<evidence type="ECO:0000256" key="3">
    <source>
        <dbReference type="ARBA" id="ARBA00021130"/>
    </source>
</evidence>
<dbReference type="PATRIC" id="fig|54398.3.peg.2684"/>
<dbReference type="GO" id="GO:0005737">
    <property type="term" value="C:cytoplasm"/>
    <property type="evidence" value="ECO:0007669"/>
    <property type="project" value="TreeGrafter"/>
</dbReference>
<keyword evidence="4 9" id="KW-0479">Metal-binding</keyword>
<dbReference type="OrthoDB" id="9785497at2"/>
<dbReference type="EMBL" id="LMXI01000560">
    <property type="protein sequence ID" value="KRT57329.1"/>
    <property type="molecule type" value="Genomic_DNA"/>
</dbReference>
<gene>
    <name evidence="9" type="primary">msrB</name>
    <name evidence="11" type="ORF">Ga0074115_13027</name>
    <name evidence="12" type="ORF">Ga0076813_11342</name>
</gene>
<dbReference type="STRING" id="54398.Ga0074115_13027"/>
<evidence type="ECO:0000313" key="12">
    <source>
        <dbReference type="EMBL" id="KRT57329.1"/>
    </source>
</evidence>
<dbReference type="Proteomes" id="UP000051276">
    <property type="component" value="Unassembled WGS sequence"/>
</dbReference>
<dbReference type="InterPro" id="IPR011057">
    <property type="entry name" value="Mss4-like_sf"/>
</dbReference>
<reference evidence="13 14" key="1">
    <citation type="submission" date="2015-11" db="EMBL/GenBank/DDBJ databases">
        <title>The genome of Candidatus Endoriftia persephone in Ridgeia piscesae and population structure of the North Eastern Pacific vestimentiferan symbionts.</title>
        <authorList>
            <person name="Perez M."/>
            <person name="Juniper K.S."/>
        </authorList>
    </citation>
    <scope>NUCLEOTIDE SEQUENCE [LARGE SCALE GENOMIC DNA]</scope>
    <source>
        <strain evidence="12">Ind10</strain>
        <strain evidence="11">Ind11</strain>
    </source>
</reference>
<evidence type="ECO:0000256" key="4">
    <source>
        <dbReference type="ARBA" id="ARBA00022723"/>
    </source>
</evidence>
<evidence type="ECO:0000313" key="14">
    <source>
        <dbReference type="Proteomes" id="UP000051634"/>
    </source>
</evidence>
<feature type="binding site" evidence="9">
    <location>
        <position position="48"/>
    </location>
    <ligand>
        <name>Zn(2+)</name>
        <dbReference type="ChEBI" id="CHEBI:29105"/>
    </ligand>
</feature>
<dbReference type="EC" id="1.8.4.12" evidence="2 9"/>
<evidence type="ECO:0000256" key="7">
    <source>
        <dbReference type="ARBA" id="ARBA00048488"/>
    </source>
</evidence>
<evidence type="ECO:0000313" key="11">
    <source>
        <dbReference type="EMBL" id="KRT56044.1"/>
    </source>
</evidence>
<dbReference type="Proteomes" id="UP000051634">
    <property type="component" value="Unassembled WGS sequence"/>
</dbReference>
<comment type="similarity">
    <text evidence="1 9">Belongs to the MsrB Met sulfoxide reductase family.</text>
</comment>
<evidence type="ECO:0000256" key="6">
    <source>
        <dbReference type="ARBA" id="ARBA00023002"/>
    </source>
</evidence>
<feature type="binding site" evidence="9">
    <location>
        <position position="97"/>
    </location>
    <ligand>
        <name>Zn(2+)</name>
        <dbReference type="ChEBI" id="CHEBI:29105"/>
    </ligand>
</feature>
<keyword evidence="5 9" id="KW-0862">Zinc</keyword>
<dbReference type="AlphaFoldDB" id="A0A0T5Z3T2"/>
<evidence type="ECO:0000256" key="9">
    <source>
        <dbReference type="HAMAP-Rule" id="MF_01400"/>
    </source>
</evidence>
<evidence type="ECO:0000256" key="2">
    <source>
        <dbReference type="ARBA" id="ARBA00012499"/>
    </source>
</evidence>
<dbReference type="NCBIfam" id="TIGR00357">
    <property type="entry name" value="peptide-methionine (R)-S-oxide reductase MsrB"/>
    <property type="match status" value="1"/>
</dbReference>
<feature type="active site" description="Nucleophile" evidence="9">
    <location>
        <position position="120"/>
    </location>
</feature>